<proteinExistence type="predicted"/>
<evidence type="ECO:0000256" key="2">
    <source>
        <dbReference type="SAM" id="MobiDB-lite"/>
    </source>
</evidence>
<dbReference type="EMBL" id="CP002104">
    <property type="protein sequence ID" value="ADP38836.1"/>
    <property type="molecule type" value="Genomic_DNA"/>
</dbReference>
<feature type="transmembrane region" description="Helical" evidence="3">
    <location>
        <begin position="66"/>
        <end position="88"/>
    </location>
</feature>
<keyword evidence="1" id="KW-0175">Coiled coil</keyword>
<reference evidence="4 5" key="1">
    <citation type="journal article" date="2010" name="PLoS ONE">
        <title>Comparative genomics of Gardnerella vaginalis strains reveals substantial differences in metabolic and virulence potential.</title>
        <authorList>
            <person name="Yeoman C.J."/>
            <person name="Yildirim S."/>
            <person name="Thomas S.M."/>
            <person name="Durkin A.S."/>
            <person name="Torralba M."/>
            <person name="Sutton G."/>
            <person name="Buhay C.J."/>
            <person name="Ding Y."/>
            <person name="Dugan-Rocha S.P."/>
            <person name="Muzny D.M."/>
            <person name="Qin X."/>
            <person name="Gibbs R.A."/>
            <person name="Leigh S.R."/>
            <person name="Stumpf R."/>
            <person name="White B.A."/>
            <person name="Highlander S.K."/>
            <person name="Nelson K.E."/>
            <person name="Wilson B.A."/>
        </authorList>
    </citation>
    <scope>NUCLEOTIDE SEQUENCE [LARGE SCALE GENOMIC DNA]</scope>
    <source>
        <strain evidence="5">ATCC 14019 / 317</strain>
    </source>
</reference>
<evidence type="ECO:0000313" key="5">
    <source>
        <dbReference type="Proteomes" id="UP000001453"/>
    </source>
</evidence>
<dbReference type="PATRIC" id="fig|525284.18.peg.747"/>
<dbReference type="HOGENOM" id="CLU_884973_0_0_11"/>
<keyword evidence="3" id="KW-1133">Transmembrane helix</keyword>
<gene>
    <name evidence="4" type="ordered locus">HMPREF0421_20754</name>
</gene>
<keyword evidence="3" id="KW-0472">Membrane</keyword>
<evidence type="ECO:0000256" key="1">
    <source>
        <dbReference type="SAM" id="Coils"/>
    </source>
</evidence>
<dbReference type="AlphaFoldDB" id="E3D9U2"/>
<organism evidence="4 5">
    <name type="scientific">Gardnerella vaginalis (strain ATCC 14019 / 317)</name>
    <dbReference type="NCBI Taxonomy" id="525284"/>
    <lineage>
        <taxon>Bacteria</taxon>
        <taxon>Bacillati</taxon>
        <taxon>Actinomycetota</taxon>
        <taxon>Actinomycetes</taxon>
        <taxon>Bifidobacteriales</taxon>
        <taxon>Bifidobacteriaceae</taxon>
        <taxon>Gardnerella</taxon>
    </lineage>
</organism>
<feature type="region of interest" description="Disordered" evidence="2">
    <location>
        <begin position="293"/>
        <end position="333"/>
    </location>
</feature>
<evidence type="ECO:0000256" key="3">
    <source>
        <dbReference type="SAM" id="Phobius"/>
    </source>
</evidence>
<protein>
    <submittedName>
        <fullName evidence="4">Uncharacterized protein</fullName>
    </submittedName>
</protein>
<evidence type="ECO:0000313" key="4">
    <source>
        <dbReference type="EMBL" id="ADP38836.1"/>
    </source>
</evidence>
<dbReference type="Proteomes" id="UP000001453">
    <property type="component" value="Chromosome"/>
</dbReference>
<dbReference type="OrthoDB" id="3243309at2"/>
<keyword evidence="3" id="KW-0812">Transmembrane</keyword>
<name>E3D9U2_GARV3</name>
<feature type="coiled-coil region" evidence="1">
    <location>
        <begin position="251"/>
        <end position="292"/>
    </location>
</feature>
<sequence length="333" mass="37172">MSCVLAILFIHRFVKQEWRIMKEDNNEYQDLNDIDSFNNPPEYEQDAIFDRSSNDSNRSLLSDKKAIAVIISVSLIAVAIVIGIWLSLFAHSSSNINAGEPSKKCVQLRTQVLSAKANLKKIISSQNVHDASEIKSSDFDADFDSVKDAVDDFQSSLNYAKDDLKNDILDCPVGASSYDSPSVENKFSNQLDTLSKDADLLKKSSDNLLKTRRTAFGDQLLNLVKKARELVEKAKDLPILAVASKSLENAINDAGNALAKSSNNYQELRQSYQKIKAVISQYEDRIKKMSDRFLSRDGNGYPFDAPHPQDDQGGYIPMGRSQNSESSEQNDQE</sequence>
<dbReference type="KEGG" id="gvg:HMPREF0421_20754"/>
<accession>E3D9U2</accession>